<name>A0A6V4WYN2_9EUKA</name>
<gene>
    <name evidence="1" type="ORF">CPOL0286_LOCUS7746</name>
</gene>
<accession>A0A6V4WYN2</accession>
<dbReference type="PANTHER" id="PTHR35748">
    <property type="entry name" value="OS05G0358400 PROTEIN"/>
    <property type="match status" value="1"/>
</dbReference>
<dbReference type="AlphaFoldDB" id="A0A6V4WYN2"/>
<evidence type="ECO:0008006" key="2">
    <source>
        <dbReference type="Google" id="ProtNLM"/>
    </source>
</evidence>
<organism evidence="1">
    <name type="scientific">Prymnesium polylepis</name>
    <dbReference type="NCBI Taxonomy" id="72548"/>
    <lineage>
        <taxon>Eukaryota</taxon>
        <taxon>Haptista</taxon>
        <taxon>Haptophyta</taxon>
        <taxon>Prymnesiophyceae</taxon>
        <taxon>Prymnesiales</taxon>
        <taxon>Prymnesiaceae</taxon>
        <taxon>Prymnesium</taxon>
    </lineage>
</organism>
<reference evidence="1" key="1">
    <citation type="submission" date="2021-01" db="EMBL/GenBank/DDBJ databases">
        <authorList>
            <person name="Corre E."/>
            <person name="Pelletier E."/>
            <person name="Niang G."/>
            <person name="Scheremetjew M."/>
            <person name="Finn R."/>
            <person name="Kale V."/>
            <person name="Holt S."/>
            <person name="Cochrane G."/>
            <person name="Meng A."/>
            <person name="Brown T."/>
            <person name="Cohen L."/>
        </authorList>
    </citation>
    <scope>NUCLEOTIDE SEQUENCE</scope>
    <source>
        <strain evidence="1">UIO037</strain>
    </source>
</reference>
<evidence type="ECO:0000313" key="1">
    <source>
        <dbReference type="EMBL" id="CAE2216138.1"/>
    </source>
</evidence>
<sequence length="222" mass="24527">MATLAGIGSIVSKASAQQSFEFTNFRVGEIRGWRRAFNQNNWVNVAHGDGSPERGDTAALAMLPADPDYVSYVALMDVKEDGLKGFYEREAGYNIRWVPYQERAPDGSVSRAGEALLCTACADDAEADALWARGGKMEQHCPGSKYVVRWMSRSLRPLWPPPSAKLLPSPGYLHLCAAAHLHAGLLDHFLDSTLLNDRQTTLREHCAVDEATRRIIEAVRVE</sequence>
<protein>
    <recommendedName>
        <fullName evidence="2">Gamma-glutamylcyclotransferase</fullName>
    </recommendedName>
</protein>
<dbReference type="EMBL" id="HBKO01016983">
    <property type="protein sequence ID" value="CAE2216138.1"/>
    <property type="molecule type" value="Transcribed_RNA"/>
</dbReference>
<proteinExistence type="predicted"/>
<dbReference type="PANTHER" id="PTHR35748:SF1">
    <property type="entry name" value="OS05G0358400 PROTEIN"/>
    <property type="match status" value="1"/>
</dbReference>